<keyword evidence="6" id="KW-1185">Reference proteome</keyword>
<dbReference type="SFLD" id="SFLDG00358">
    <property type="entry name" value="Main_(cytGST)"/>
    <property type="match status" value="1"/>
</dbReference>
<dbReference type="AlphaFoldDB" id="A0AAV7XTG9"/>
<dbReference type="EMBL" id="JAPTSV010000003">
    <property type="protein sequence ID" value="KAJ1529698.1"/>
    <property type="molecule type" value="Genomic_DNA"/>
</dbReference>
<proteinExistence type="inferred from homology"/>
<dbReference type="Gene3D" id="3.40.30.10">
    <property type="entry name" value="Glutaredoxin"/>
    <property type="match status" value="1"/>
</dbReference>
<dbReference type="PROSITE" id="PS50404">
    <property type="entry name" value="GST_NTER"/>
    <property type="match status" value="1"/>
</dbReference>
<dbReference type="SFLD" id="SFLDG01153">
    <property type="entry name" value="Main.4:_Theta-like"/>
    <property type="match status" value="1"/>
</dbReference>
<reference evidence="5" key="1">
    <citation type="submission" date="2022-12" db="EMBL/GenBank/DDBJ databases">
        <title>Chromosome-level genome assembly of the bean flower thrips Megalurothrips usitatus.</title>
        <authorList>
            <person name="Ma L."/>
            <person name="Liu Q."/>
            <person name="Li H."/>
            <person name="Cai W."/>
        </authorList>
    </citation>
    <scope>NUCLEOTIDE SEQUENCE</scope>
    <source>
        <strain evidence="5">Cailab_2022a</strain>
    </source>
</reference>
<evidence type="ECO:0000256" key="2">
    <source>
        <dbReference type="RuleBase" id="RU003494"/>
    </source>
</evidence>
<organism evidence="5 6">
    <name type="scientific">Megalurothrips usitatus</name>
    <name type="common">bean blossom thrips</name>
    <dbReference type="NCBI Taxonomy" id="439358"/>
    <lineage>
        <taxon>Eukaryota</taxon>
        <taxon>Metazoa</taxon>
        <taxon>Ecdysozoa</taxon>
        <taxon>Arthropoda</taxon>
        <taxon>Hexapoda</taxon>
        <taxon>Insecta</taxon>
        <taxon>Pterygota</taxon>
        <taxon>Neoptera</taxon>
        <taxon>Paraneoptera</taxon>
        <taxon>Thysanoptera</taxon>
        <taxon>Terebrantia</taxon>
        <taxon>Thripoidea</taxon>
        <taxon>Thripidae</taxon>
        <taxon>Megalurothrips</taxon>
    </lineage>
</organism>
<dbReference type="Pfam" id="PF02798">
    <property type="entry name" value="GST_N"/>
    <property type="match status" value="1"/>
</dbReference>
<dbReference type="SUPFAM" id="SSF47616">
    <property type="entry name" value="GST C-terminal domain-like"/>
    <property type="match status" value="1"/>
</dbReference>
<dbReference type="InterPro" id="IPR040079">
    <property type="entry name" value="Glutathione_S-Trfase"/>
</dbReference>
<comment type="similarity">
    <text evidence="2">Belongs to the GST superfamily.</text>
</comment>
<dbReference type="Pfam" id="PF00043">
    <property type="entry name" value="GST_C"/>
    <property type="match status" value="1"/>
</dbReference>
<dbReference type="InterPro" id="IPR010987">
    <property type="entry name" value="Glutathione-S-Trfase_C-like"/>
</dbReference>
<protein>
    <submittedName>
        <fullName evidence="5">Uncharacterized protein</fullName>
    </submittedName>
</protein>
<dbReference type="InterPro" id="IPR036282">
    <property type="entry name" value="Glutathione-S-Trfase_C_sf"/>
</dbReference>
<evidence type="ECO:0000259" key="4">
    <source>
        <dbReference type="PROSITE" id="PS50405"/>
    </source>
</evidence>
<dbReference type="PANTHER" id="PTHR43969:SF2">
    <property type="entry name" value="GLUTATHIONE S TRANSFERASE D11, ISOFORM B"/>
    <property type="match status" value="1"/>
</dbReference>
<evidence type="ECO:0000259" key="3">
    <source>
        <dbReference type="PROSITE" id="PS50404"/>
    </source>
</evidence>
<dbReference type="PANTHER" id="PTHR43969">
    <property type="entry name" value="GLUTATHIONE S TRANSFERASE D10, ISOFORM A-RELATED"/>
    <property type="match status" value="1"/>
</dbReference>
<dbReference type="GO" id="GO:0004364">
    <property type="term" value="F:glutathione transferase activity"/>
    <property type="evidence" value="ECO:0007669"/>
    <property type="project" value="TreeGrafter"/>
</dbReference>
<evidence type="ECO:0000313" key="6">
    <source>
        <dbReference type="Proteomes" id="UP001075354"/>
    </source>
</evidence>
<feature type="domain" description="GST N-terminal" evidence="3">
    <location>
        <begin position="1"/>
        <end position="81"/>
    </location>
</feature>
<dbReference type="InterPro" id="IPR004045">
    <property type="entry name" value="Glutathione_S-Trfase_N"/>
</dbReference>
<dbReference type="SFLD" id="SFLDS00019">
    <property type="entry name" value="Glutathione_Transferase_(cytos"/>
    <property type="match status" value="1"/>
</dbReference>
<dbReference type="Gene3D" id="1.20.1050.10">
    <property type="match status" value="1"/>
</dbReference>
<dbReference type="CDD" id="cd03045">
    <property type="entry name" value="GST_N_Delta_Epsilon"/>
    <property type="match status" value="1"/>
</dbReference>
<dbReference type="InterPro" id="IPR004046">
    <property type="entry name" value="GST_C"/>
</dbReference>
<dbReference type="SUPFAM" id="SSF52833">
    <property type="entry name" value="Thioredoxin-like"/>
    <property type="match status" value="1"/>
</dbReference>
<dbReference type="FunFam" id="1.20.1050.10:FF:000007">
    <property type="entry name" value="Glutathione S-transferase 1-1"/>
    <property type="match status" value="1"/>
</dbReference>
<dbReference type="Proteomes" id="UP001075354">
    <property type="component" value="Chromosome 3"/>
</dbReference>
<dbReference type="FunFam" id="3.40.30.10:FF:000034">
    <property type="entry name" value="glutathione S-transferase 1"/>
    <property type="match status" value="1"/>
</dbReference>
<accession>A0AAV7XTG9</accession>
<dbReference type="PROSITE" id="PS50405">
    <property type="entry name" value="GST_CTER"/>
    <property type="match status" value="1"/>
</dbReference>
<sequence length="214" mass="24179">MAVLHGLIASPPCRAALLVAKAIGVDLEMKEVNIMAGENRTPEYLELNPRHTIPTLDDDGYILTESRAIMCYLVDKYGAEDDPLYPKDAQLRGRVLERLMFDQGCLFARLVDYYNFAWIFKGEDLDETKSPALDEAFGFLDKYLESSDWAAGDSLTIADVSLAVTVSQAEQLFGYDLEPYANINRWFEACKNEIVGYEEINQEGLNVFKSFLKH</sequence>
<dbReference type="GO" id="GO:0006749">
    <property type="term" value="P:glutathione metabolic process"/>
    <property type="evidence" value="ECO:0007669"/>
    <property type="project" value="TreeGrafter"/>
</dbReference>
<comment type="subunit">
    <text evidence="1">Homodimer.</text>
</comment>
<dbReference type="CDD" id="cd03177">
    <property type="entry name" value="GST_C_Delta_Epsilon"/>
    <property type="match status" value="1"/>
</dbReference>
<dbReference type="InterPro" id="IPR036249">
    <property type="entry name" value="Thioredoxin-like_sf"/>
</dbReference>
<comment type="caution">
    <text evidence="5">The sequence shown here is derived from an EMBL/GenBank/DDBJ whole genome shotgun (WGS) entry which is preliminary data.</text>
</comment>
<feature type="domain" description="GST C-terminal" evidence="4">
    <location>
        <begin position="88"/>
        <end position="214"/>
    </location>
</feature>
<evidence type="ECO:0000313" key="5">
    <source>
        <dbReference type="EMBL" id="KAJ1529698.1"/>
    </source>
</evidence>
<evidence type="ECO:0000256" key="1">
    <source>
        <dbReference type="ARBA" id="ARBA00011738"/>
    </source>
</evidence>
<gene>
    <name evidence="5" type="ORF">ONE63_006453</name>
</gene>
<name>A0AAV7XTG9_9NEOP</name>